<comment type="subcellular location">
    <subcellularLocation>
        <location evidence="1 8">Cell outer membrane</location>
        <topology evidence="1 8">Multi-pass membrane protein</topology>
    </subcellularLocation>
</comment>
<evidence type="ECO:0000256" key="4">
    <source>
        <dbReference type="ARBA" id="ARBA00022692"/>
    </source>
</evidence>
<keyword evidence="4 8" id="KW-0812">Transmembrane</keyword>
<dbReference type="EMBL" id="JACWMY010000006">
    <property type="protein sequence ID" value="MBD1364810.1"/>
    <property type="molecule type" value="Genomic_DNA"/>
</dbReference>
<evidence type="ECO:0000256" key="8">
    <source>
        <dbReference type="PROSITE-ProRule" id="PRU01360"/>
    </source>
</evidence>
<dbReference type="Gene3D" id="2.40.170.20">
    <property type="entry name" value="TonB-dependent receptor, beta-barrel domain"/>
    <property type="match status" value="1"/>
</dbReference>
<dbReference type="InterPro" id="IPR012910">
    <property type="entry name" value="Plug_dom"/>
</dbReference>
<feature type="domain" description="TonB-dependent receptor plug" evidence="12">
    <location>
        <begin position="117"/>
        <end position="222"/>
    </location>
</feature>
<dbReference type="Gene3D" id="2.170.130.10">
    <property type="entry name" value="TonB-dependent receptor, plug domain"/>
    <property type="match status" value="1"/>
</dbReference>
<dbReference type="InterPro" id="IPR039426">
    <property type="entry name" value="TonB-dep_rcpt-like"/>
</dbReference>
<evidence type="ECO:0000259" key="11">
    <source>
        <dbReference type="Pfam" id="PF00593"/>
    </source>
</evidence>
<protein>
    <submittedName>
        <fullName evidence="13">TonB-dependent receptor</fullName>
    </submittedName>
</protein>
<keyword evidence="7 8" id="KW-0998">Cell outer membrane</keyword>
<dbReference type="Gene3D" id="2.60.40.1120">
    <property type="entry name" value="Carboxypeptidase-like, regulatory domain"/>
    <property type="match status" value="1"/>
</dbReference>
<feature type="chain" id="PRO_5046973883" evidence="10">
    <location>
        <begin position="24"/>
        <end position="1005"/>
    </location>
</feature>
<keyword evidence="2 8" id="KW-0813">Transport</keyword>
<dbReference type="Proteomes" id="UP000606600">
    <property type="component" value="Unassembled WGS sequence"/>
</dbReference>
<dbReference type="NCBIfam" id="TIGR04057">
    <property type="entry name" value="SusC_RagA_signa"/>
    <property type="match status" value="1"/>
</dbReference>
<evidence type="ECO:0000256" key="2">
    <source>
        <dbReference type="ARBA" id="ARBA00022448"/>
    </source>
</evidence>
<evidence type="ECO:0000313" key="14">
    <source>
        <dbReference type="Proteomes" id="UP000606600"/>
    </source>
</evidence>
<keyword evidence="5 9" id="KW-0798">TonB box</keyword>
<proteinExistence type="inferred from homology"/>
<evidence type="ECO:0000313" key="13">
    <source>
        <dbReference type="EMBL" id="MBD1364810.1"/>
    </source>
</evidence>
<evidence type="ECO:0000256" key="6">
    <source>
        <dbReference type="ARBA" id="ARBA00023136"/>
    </source>
</evidence>
<dbReference type="InterPro" id="IPR008969">
    <property type="entry name" value="CarboxyPept-like_regulatory"/>
</dbReference>
<feature type="domain" description="TonB-dependent receptor-like beta-barrel" evidence="11">
    <location>
        <begin position="386"/>
        <end position="963"/>
    </location>
</feature>
<dbReference type="RefSeq" id="WP_191189470.1">
    <property type="nucleotide sequence ID" value="NZ_JACWMY010000006.1"/>
</dbReference>
<organism evidence="13 14">
    <name type="scientific">Mucilaginibacter pankratovii</name>
    <dbReference type="NCBI Taxonomy" id="2772110"/>
    <lineage>
        <taxon>Bacteria</taxon>
        <taxon>Pseudomonadati</taxon>
        <taxon>Bacteroidota</taxon>
        <taxon>Sphingobacteriia</taxon>
        <taxon>Sphingobacteriales</taxon>
        <taxon>Sphingobacteriaceae</taxon>
        <taxon>Mucilaginibacter</taxon>
    </lineage>
</organism>
<gene>
    <name evidence="13" type="ORF">IDJ77_13395</name>
</gene>
<dbReference type="Pfam" id="PF00593">
    <property type="entry name" value="TonB_dep_Rec_b-barrel"/>
    <property type="match status" value="1"/>
</dbReference>
<evidence type="ECO:0000256" key="7">
    <source>
        <dbReference type="ARBA" id="ARBA00023237"/>
    </source>
</evidence>
<dbReference type="SUPFAM" id="SSF56935">
    <property type="entry name" value="Porins"/>
    <property type="match status" value="1"/>
</dbReference>
<evidence type="ECO:0000256" key="1">
    <source>
        <dbReference type="ARBA" id="ARBA00004571"/>
    </source>
</evidence>
<evidence type="ECO:0000259" key="12">
    <source>
        <dbReference type="Pfam" id="PF07715"/>
    </source>
</evidence>
<dbReference type="Pfam" id="PF07715">
    <property type="entry name" value="Plug"/>
    <property type="match status" value="1"/>
</dbReference>
<reference evidence="13 14" key="1">
    <citation type="submission" date="2020-09" db="EMBL/GenBank/DDBJ databases">
        <title>Novel species of Mucilaginibacter isolated from a glacier on the Tibetan Plateau.</title>
        <authorList>
            <person name="Liu Q."/>
            <person name="Xin Y.-H."/>
        </authorList>
    </citation>
    <scope>NUCLEOTIDE SEQUENCE [LARGE SCALE GENOMIC DNA]</scope>
    <source>
        <strain evidence="13 14">ZT4R22</strain>
    </source>
</reference>
<evidence type="ECO:0000256" key="10">
    <source>
        <dbReference type="SAM" id="SignalP"/>
    </source>
</evidence>
<feature type="signal peptide" evidence="10">
    <location>
        <begin position="1"/>
        <end position="23"/>
    </location>
</feature>
<dbReference type="InterPro" id="IPR023997">
    <property type="entry name" value="TonB-dep_OMP_SusC/RagA_CS"/>
</dbReference>
<sequence>MKRIYTISGLLLLFTFFSTFALAQNIIVKGKVSDAKTGEPLIGVTVGVQGTTAGSQTDVNGAFSVNAASNAILQVSYIGYTTQSIPVNGQTAIDIKLQPSTNELAQVVVVGYGTQRKLDVTGSVASVKGEEISKQASVNPVSALQGKVAGVQITNSGAPGASPEIKIRGTGTIYGNTNVLYVVDGVWYDDISFLAPTDIENMSILKDASSTAIYGIRAANGVVLVSTKRGKVGTATVNYNGYAGWQTVTNQIKMANATEYATAINELTVSAGAAPLFADPNSFGTGTNWYQQILRDAFVTNHNVSVNGGTDKSKYNFSIGMLNQDGNVKGNNYKRYTARLTNDYTPFAAIKLGYNVSGLYSKSIDIPNSVFRQMYAAGPVLPVYYADGTYGDPNDYNLGGGNNFNPQATLDFYNQRSQNYRFTGNAYAEVNFLKHFKIRTSFGGDIGQAEARNYNPVYTATLAQRNALSVLSVNRTETRNWIWENTLTYENTFAKDHRVTVLLGHTAQRYKSYNFNATAQNVPYSNGDADLYLKLGSTTGRNVTDGGSLNTALSYFARVNYAFKDRYLLNASIRQDGASQFYGNNVWGYFPSVGAGWVISNEPFMKDQHIFDNLKLRGSWGKVGNSGVPFNPTQLNVTQAAYLTAIFGGQPYTGASVNSVVPPTIVWERGVGTDIGLEASVLNNRLSFELDYYSRKTQQAIFAIPILTSVGTGSASIVGNQADFQNSGFEFSATWRGKAGADFSYTVGGNVGYNKNKVLSVVTGANPIYSGGGGLANGALSTRTVLGSPIGEFYGYKVDGVFQTAAEVAASAQAASAKPGDFKYVDQNGDNQIDGKDRISLGDPNPRYTFGLNTSFNYKGFDLAIDAQGVAGVSIYNANIAYRFGNENFSKDFYDNRWTGANSTNTYPSVNVGSTTNSAPNSFYVESGAYVRIRNIQLGYTLPSPLATKLRMQRVRFFANAQNPINFFKYRGFSPEIGGAPLNAGIDNNVYPLYATYNFGVTVTF</sequence>
<evidence type="ECO:0000256" key="9">
    <source>
        <dbReference type="RuleBase" id="RU003357"/>
    </source>
</evidence>
<keyword evidence="6 8" id="KW-0472">Membrane</keyword>
<keyword evidence="14" id="KW-1185">Reference proteome</keyword>
<name>A0ABR7WR84_9SPHI</name>
<evidence type="ECO:0000256" key="5">
    <source>
        <dbReference type="ARBA" id="ARBA00023077"/>
    </source>
</evidence>
<dbReference type="NCBIfam" id="TIGR04056">
    <property type="entry name" value="OMP_RagA_SusC"/>
    <property type="match status" value="1"/>
</dbReference>
<dbReference type="Pfam" id="PF13715">
    <property type="entry name" value="CarbopepD_reg_2"/>
    <property type="match status" value="1"/>
</dbReference>
<comment type="similarity">
    <text evidence="8 9">Belongs to the TonB-dependent receptor family.</text>
</comment>
<dbReference type="PROSITE" id="PS52016">
    <property type="entry name" value="TONB_DEPENDENT_REC_3"/>
    <property type="match status" value="1"/>
</dbReference>
<dbReference type="InterPro" id="IPR000531">
    <property type="entry name" value="Beta-barrel_TonB"/>
</dbReference>
<evidence type="ECO:0000256" key="3">
    <source>
        <dbReference type="ARBA" id="ARBA00022452"/>
    </source>
</evidence>
<dbReference type="SUPFAM" id="SSF49464">
    <property type="entry name" value="Carboxypeptidase regulatory domain-like"/>
    <property type="match status" value="1"/>
</dbReference>
<dbReference type="InterPro" id="IPR036942">
    <property type="entry name" value="Beta-barrel_TonB_sf"/>
</dbReference>
<keyword evidence="10" id="KW-0732">Signal</keyword>
<dbReference type="InterPro" id="IPR037066">
    <property type="entry name" value="Plug_dom_sf"/>
</dbReference>
<keyword evidence="13" id="KW-0675">Receptor</keyword>
<dbReference type="InterPro" id="IPR023996">
    <property type="entry name" value="TonB-dep_OMP_SusC/RagA"/>
</dbReference>
<keyword evidence="3 8" id="KW-1134">Transmembrane beta strand</keyword>
<comment type="caution">
    <text evidence="13">The sequence shown here is derived from an EMBL/GenBank/DDBJ whole genome shotgun (WGS) entry which is preliminary data.</text>
</comment>
<accession>A0ABR7WR84</accession>